<evidence type="ECO:0000256" key="4">
    <source>
        <dbReference type="PROSITE-ProRule" id="PRU00335"/>
    </source>
</evidence>
<dbReference type="RefSeq" id="WP_127832208.1">
    <property type="nucleotide sequence ID" value="NZ_RZYA01000023.1"/>
</dbReference>
<keyword evidence="8" id="KW-1185">Reference proteome</keyword>
<dbReference type="InterPro" id="IPR050109">
    <property type="entry name" value="HTH-type_TetR-like_transc_reg"/>
</dbReference>
<dbReference type="InterPro" id="IPR036271">
    <property type="entry name" value="Tet_transcr_reg_TetR-rel_C_sf"/>
</dbReference>
<evidence type="ECO:0000256" key="3">
    <source>
        <dbReference type="ARBA" id="ARBA00023163"/>
    </source>
</evidence>
<dbReference type="SUPFAM" id="SSF48498">
    <property type="entry name" value="Tetracyclin repressor-like, C-terminal domain"/>
    <property type="match status" value="1"/>
</dbReference>
<dbReference type="PANTHER" id="PTHR30055:SF234">
    <property type="entry name" value="HTH-TYPE TRANSCRIPTIONAL REGULATOR BETI"/>
    <property type="match status" value="1"/>
</dbReference>
<keyword evidence="3" id="KW-0804">Transcription</keyword>
<dbReference type="GO" id="GO:0003700">
    <property type="term" value="F:DNA-binding transcription factor activity"/>
    <property type="evidence" value="ECO:0007669"/>
    <property type="project" value="TreeGrafter"/>
</dbReference>
<feature type="DNA-binding region" description="H-T-H motif" evidence="4">
    <location>
        <begin position="31"/>
        <end position="50"/>
    </location>
</feature>
<proteinExistence type="predicted"/>
<dbReference type="GO" id="GO:0000976">
    <property type="term" value="F:transcription cis-regulatory region binding"/>
    <property type="evidence" value="ECO:0007669"/>
    <property type="project" value="TreeGrafter"/>
</dbReference>
<keyword evidence="2 4" id="KW-0238">DNA-binding</keyword>
<dbReference type="SUPFAM" id="SSF46689">
    <property type="entry name" value="Homeodomain-like"/>
    <property type="match status" value="1"/>
</dbReference>
<feature type="region of interest" description="Disordered" evidence="5">
    <location>
        <begin position="200"/>
        <end position="228"/>
    </location>
</feature>
<evidence type="ECO:0000313" key="7">
    <source>
        <dbReference type="EMBL" id="RVU17626.1"/>
    </source>
</evidence>
<evidence type="ECO:0000256" key="5">
    <source>
        <dbReference type="SAM" id="MobiDB-lite"/>
    </source>
</evidence>
<keyword evidence="1" id="KW-0805">Transcription regulation</keyword>
<organism evidence="7 8">
    <name type="scientific">Streptomyces antnestii</name>
    <dbReference type="NCBI Taxonomy" id="2494256"/>
    <lineage>
        <taxon>Bacteria</taxon>
        <taxon>Bacillati</taxon>
        <taxon>Actinomycetota</taxon>
        <taxon>Actinomycetes</taxon>
        <taxon>Kitasatosporales</taxon>
        <taxon>Streptomycetaceae</taxon>
        <taxon>Streptomyces</taxon>
    </lineage>
</organism>
<sequence>MARPKNQTARRAQLVAAATRAVSAHGPARVRVADIADAAGVARGSVHYYFQDLSELLRQVYKEAVDRFFTRRMARVSTLSDARDKLVASARCGLPSGPDDELVRALYRFGSDLPDDPVYQALIQGLTDRQVAVYAGILEVGVAQGHFHPAEPVLDIATNLVGLEDAFGMYIIASSPSVTTERALELILGYARTATGCAELVPDRPTAQTPDSTARSQPAAAPPEDPAP</sequence>
<dbReference type="Gene3D" id="1.10.357.10">
    <property type="entry name" value="Tetracycline Repressor, domain 2"/>
    <property type="match status" value="1"/>
</dbReference>
<dbReference type="PROSITE" id="PS50977">
    <property type="entry name" value="HTH_TETR_2"/>
    <property type="match status" value="1"/>
</dbReference>
<feature type="compositionally biased region" description="Polar residues" evidence="5">
    <location>
        <begin position="206"/>
        <end position="216"/>
    </location>
</feature>
<feature type="domain" description="HTH tetR-type" evidence="6">
    <location>
        <begin position="8"/>
        <end position="68"/>
    </location>
</feature>
<name>A0A437P5S0_9ACTN</name>
<evidence type="ECO:0000256" key="2">
    <source>
        <dbReference type="ARBA" id="ARBA00023125"/>
    </source>
</evidence>
<dbReference type="PANTHER" id="PTHR30055">
    <property type="entry name" value="HTH-TYPE TRANSCRIPTIONAL REGULATOR RUTR"/>
    <property type="match status" value="1"/>
</dbReference>
<comment type="caution">
    <text evidence="7">The sequence shown here is derived from an EMBL/GenBank/DDBJ whole genome shotgun (WGS) entry which is preliminary data.</text>
</comment>
<evidence type="ECO:0000313" key="8">
    <source>
        <dbReference type="Proteomes" id="UP000283128"/>
    </source>
</evidence>
<dbReference type="InterPro" id="IPR001647">
    <property type="entry name" value="HTH_TetR"/>
</dbReference>
<gene>
    <name evidence="7" type="ORF">EOT10_33910</name>
</gene>
<reference evidence="7 8" key="1">
    <citation type="submission" date="2019-01" db="EMBL/GenBank/DDBJ databases">
        <title>Genome sequences of Streptomyces and Rhizobium isolates collected from root and soil.</title>
        <authorList>
            <person name="Chhettri S."/>
            <person name="Sevigny J.L."/>
            <person name="Sen A."/>
            <person name="Ennis N."/>
            <person name="Tisa L."/>
        </authorList>
    </citation>
    <scope>NUCLEOTIDE SEQUENCE [LARGE SCALE GENOMIC DNA]</scope>
    <source>
        <strain evidence="7 8">San01</strain>
    </source>
</reference>
<dbReference type="Proteomes" id="UP000283128">
    <property type="component" value="Unassembled WGS sequence"/>
</dbReference>
<protein>
    <submittedName>
        <fullName evidence="7">TetR/AcrR family transcriptional regulator</fullName>
    </submittedName>
</protein>
<evidence type="ECO:0000259" key="6">
    <source>
        <dbReference type="PROSITE" id="PS50977"/>
    </source>
</evidence>
<dbReference type="AlphaFoldDB" id="A0A437P5S0"/>
<dbReference type="Pfam" id="PF00440">
    <property type="entry name" value="TetR_N"/>
    <property type="match status" value="1"/>
</dbReference>
<evidence type="ECO:0000256" key="1">
    <source>
        <dbReference type="ARBA" id="ARBA00023015"/>
    </source>
</evidence>
<dbReference type="OrthoDB" id="3288227at2"/>
<accession>A0A437P5S0</accession>
<dbReference type="EMBL" id="RZYA01000023">
    <property type="protein sequence ID" value="RVU17626.1"/>
    <property type="molecule type" value="Genomic_DNA"/>
</dbReference>
<dbReference type="InterPro" id="IPR009057">
    <property type="entry name" value="Homeodomain-like_sf"/>
</dbReference>